<dbReference type="PANTHER" id="PTHR10472">
    <property type="entry name" value="D-TYROSYL-TRNA TYR DEACYLASE"/>
    <property type="match status" value="1"/>
</dbReference>
<dbReference type="AlphaFoldDB" id="A0A5N0T984"/>
<dbReference type="SUPFAM" id="SSF69500">
    <property type="entry name" value="DTD-like"/>
    <property type="match status" value="1"/>
</dbReference>
<dbReference type="EMBL" id="VYXP01000005">
    <property type="protein sequence ID" value="KAA9131331.1"/>
    <property type="molecule type" value="Genomic_DNA"/>
</dbReference>
<evidence type="ECO:0000256" key="1">
    <source>
        <dbReference type="ARBA" id="ARBA00009673"/>
    </source>
</evidence>
<comment type="function">
    <text evidence="3">An aminoacyl-tRNA editing enzyme that deacylates mischarged D-aminoacyl-tRNAs. Also deacylates mischarged glycyl-tRNA(Ala), protecting cells against glycine mischarging by AlaRS. Acts via tRNA-based rather than protein-based catalysis; rejects L-amino acids rather than detecting D-amino acids in the active site. By recycling D-aminoacyl-tRNA to D-amino acids and free tRNA molecules, this enzyme counteracts the toxicity associated with the formation of D-aminoacyl-tRNA entities in vivo and helps enforce protein L-homochirality.</text>
</comment>
<accession>A0A5N0T984</accession>
<dbReference type="GO" id="GO:0051500">
    <property type="term" value="F:D-tyrosyl-tRNA(Tyr) deacylase activity"/>
    <property type="evidence" value="ECO:0007669"/>
    <property type="project" value="TreeGrafter"/>
</dbReference>
<dbReference type="EC" id="3.1.1.-" evidence="3"/>
<dbReference type="Gene3D" id="3.50.80.10">
    <property type="entry name" value="D-tyrosyl-tRNA(Tyr) deacylase"/>
    <property type="match status" value="1"/>
</dbReference>
<evidence type="ECO:0000313" key="4">
    <source>
        <dbReference type="EMBL" id="KAA9131331.1"/>
    </source>
</evidence>
<keyword evidence="2 3" id="KW-0378">Hydrolase</keyword>
<dbReference type="RefSeq" id="WP_150863981.1">
    <property type="nucleotide sequence ID" value="NZ_VYXP01000005.1"/>
</dbReference>
<dbReference type="FunFam" id="3.50.80.10:FF:000001">
    <property type="entry name" value="D-aminoacyl-tRNA deacylase"/>
    <property type="match status" value="1"/>
</dbReference>
<dbReference type="EC" id="3.1.1.96" evidence="3"/>
<reference evidence="4 5" key="1">
    <citation type="submission" date="2019-09" db="EMBL/GenBank/DDBJ databases">
        <title>Wenzhouxiangella sp. Genome sequencing and assembly.</title>
        <authorList>
            <person name="Zhang R."/>
        </authorList>
    </citation>
    <scope>NUCLEOTIDE SEQUENCE [LARGE SCALE GENOMIC DNA]</scope>
    <source>
        <strain evidence="4 5">W260</strain>
    </source>
</reference>
<dbReference type="NCBIfam" id="TIGR00256">
    <property type="entry name" value="D-aminoacyl-tRNA deacylase"/>
    <property type="match status" value="1"/>
</dbReference>
<gene>
    <name evidence="3" type="primary">dtd</name>
    <name evidence="4" type="ORF">F3N42_08390</name>
</gene>
<sequence length="156" mass="16807">MIALLQRVSEATVLVKQVDVTREAGAIGAGLVVLVGVEKGDTAAQAERLLERLLAYRVFPDHAGKMNLNIEQVGGELMLVSQFTLAANTRSGNRPSFTSAADPETGRQLFDYLLALARSRLGTCATGEFGAHMMVRLVNDGPVTFRLRVPPEPTDN</sequence>
<dbReference type="GO" id="GO:0019478">
    <property type="term" value="P:D-amino acid catabolic process"/>
    <property type="evidence" value="ECO:0007669"/>
    <property type="project" value="UniProtKB-UniRule"/>
</dbReference>
<keyword evidence="5" id="KW-1185">Reference proteome</keyword>
<dbReference type="InterPro" id="IPR023509">
    <property type="entry name" value="DTD-like_sf"/>
</dbReference>
<dbReference type="Pfam" id="PF02580">
    <property type="entry name" value="Tyr_Deacylase"/>
    <property type="match status" value="1"/>
</dbReference>
<dbReference type="Proteomes" id="UP000325372">
    <property type="component" value="Unassembled WGS sequence"/>
</dbReference>
<dbReference type="GO" id="GO:0106026">
    <property type="term" value="F:Gly-tRNA(Ala) deacylase activity"/>
    <property type="evidence" value="ECO:0007669"/>
    <property type="project" value="UniProtKB-UniRule"/>
</dbReference>
<evidence type="ECO:0000256" key="2">
    <source>
        <dbReference type="ARBA" id="ARBA00022801"/>
    </source>
</evidence>
<dbReference type="HAMAP" id="MF_00518">
    <property type="entry name" value="Deacylase_Dtd"/>
    <property type="match status" value="1"/>
</dbReference>
<dbReference type="PANTHER" id="PTHR10472:SF5">
    <property type="entry name" value="D-AMINOACYL-TRNA DEACYLASE 1"/>
    <property type="match status" value="1"/>
</dbReference>
<feature type="short sequence motif" description="Gly-cisPro motif, important for rejection of L-amino acids" evidence="3">
    <location>
        <begin position="141"/>
        <end position="142"/>
    </location>
</feature>
<keyword evidence="3" id="KW-0820">tRNA-binding</keyword>
<protein>
    <recommendedName>
        <fullName evidence="3">D-aminoacyl-tRNA deacylase</fullName>
        <shortName evidence="3">DTD</shortName>
        <ecNumber evidence="3">3.1.1.96</ecNumber>
    </recommendedName>
    <alternativeName>
        <fullName evidence="3">Gly-tRNA(Ala) deacylase</fullName>
        <ecNumber evidence="3">3.1.1.-</ecNumber>
    </alternativeName>
</protein>
<comment type="caution">
    <text evidence="4">The sequence shown here is derived from an EMBL/GenBank/DDBJ whole genome shotgun (WGS) entry which is preliminary data.</text>
</comment>
<dbReference type="GO" id="GO:0005737">
    <property type="term" value="C:cytoplasm"/>
    <property type="evidence" value="ECO:0007669"/>
    <property type="project" value="UniProtKB-SubCell"/>
</dbReference>
<evidence type="ECO:0000256" key="3">
    <source>
        <dbReference type="HAMAP-Rule" id="MF_00518"/>
    </source>
</evidence>
<keyword evidence="3" id="KW-0694">RNA-binding</keyword>
<organism evidence="4 5">
    <name type="scientific">Marinihelvus fidelis</name>
    <dbReference type="NCBI Taxonomy" id="2613842"/>
    <lineage>
        <taxon>Bacteria</taxon>
        <taxon>Pseudomonadati</taxon>
        <taxon>Pseudomonadota</taxon>
        <taxon>Gammaproteobacteria</taxon>
        <taxon>Chromatiales</taxon>
        <taxon>Wenzhouxiangellaceae</taxon>
        <taxon>Marinihelvus</taxon>
    </lineage>
</organism>
<name>A0A5N0T984_9GAMM</name>
<comment type="similarity">
    <text evidence="1 3">Belongs to the DTD family.</text>
</comment>
<comment type="subunit">
    <text evidence="3">Homodimer.</text>
</comment>
<comment type="subcellular location">
    <subcellularLocation>
        <location evidence="3">Cytoplasm</location>
    </subcellularLocation>
</comment>
<proteinExistence type="inferred from homology"/>
<dbReference type="GO" id="GO:0043908">
    <property type="term" value="F:Ser(Gly)-tRNA(Ala) hydrolase activity"/>
    <property type="evidence" value="ECO:0007669"/>
    <property type="project" value="UniProtKB-UniRule"/>
</dbReference>
<comment type="catalytic activity">
    <reaction evidence="3">
        <text>glycyl-tRNA(Ala) + H2O = tRNA(Ala) + glycine + H(+)</text>
        <dbReference type="Rhea" id="RHEA:53744"/>
        <dbReference type="Rhea" id="RHEA-COMP:9657"/>
        <dbReference type="Rhea" id="RHEA-COMP:13640"/>
        <dbReference type="ChEBI" id="CHEBI:15377"/>
        <dbReference type="ChEBI" id="CHEBI:15378"/>
        <dbReference type="ChEBI" id="CHEBI:57305"/>
        <dbReference type="ChEBI" id="CHEBI:78442"/>
        <dbReference type="ChEBI" id="CHEBI:78522"/>
    </reaction>
</comment>
<dbReference type="GO" id="GO:0000049">
    <property type="term" value="F:tRNA binding"/>
    <property type="evidence" value="ECO:0007669"/>
    <property type="project" value="UniProtKB-UniRule"/>
</dbReference>
<dbReference type="InterPro" id="IPR003732">
    <property type="entry name" value="Daa-tRNA_deacyls_DTD"/>
</dbReference>
<comment type="domain">
    <text evidence="3">A Gly-cisPro motif from one monomer fits into the active site of the other monomer to allow specific chiral rejection of L-amino acids.</text>
</comment>
<comment type="catalytic activity">
    <reaction evidence="3">
        <text>a D-aminoacyl-tRNA + H2O = a tRNA + a D-alpha-amino acid + H(+)</text>
        <dbReference type="Rhea" id="RHEA:13953"/>
        <dbReference type="Rhea" id="RHEA-COMP:10123"/>
        <dbReference type="Rhea" id="RHEA-COMP:10124"/>
        <dbReference type="ChEBI" id="CHEBI:15377"/>
        <dbReference type="ChEBI" id="CHEBI:15378"/>
        <dbReference type="ChEBI" id="CHEBI:59871"/>
        <dbReference type="ChEBI" id="CHEBI:78442"/>
        <dbReference type="ChEBI" id="CHEBI:79333"/>
        <dbReference type="EC" id="3.1.1.96"/>
    </reaction>
</comment>
<keyword evidence="3" id="KW-0963">Cytoplasm</keyword>
<evidence type="ECO:0000313" key="5">
    <source>
        <dbReference type="Proteomes" id="UP000325372"/>
    </source>
</evidence>